<keyword evidence="3" id="KW-1185">Reference proteome</keyword>
<dbReference type="SUPFAM" id="SSF52540">
    <property type="entry name" value="P-loop containing nucleoside triphosphate hydrolases"/>
    <property type="match status" value="1"/>
</dbReference>
<feature type="domain" description="Novel STAND NTPase 5" evidence="1">
    <location>
        <begin position="306"/>
        <end position="441"/>
    </location>
</feature>
<dbReference type="InterPro" id="IPR057574">
    <property type="entry name" value="nSTAND_NTPase5_dom"/>
</dbReference>
<evidence type="ECO:0000313" key="3">
    <source>
        <dbReference type="Proteomes" id="UP000297540"/>
    </source>
</evidence>
<evidence type="ECO:0000313" key="2">
    <source>
        <dbReference type="EMBL" id="TFF33463.1"/>
    </source>
</evidence>
<dbReference type="RefSeq" id="WP_133236381.1">
    <property type="nucleotide sequence ID" value="NZ_SOZE01000044.1"/>
</dbReference>
<accession>A0A4Y8S3B6</accession>
<proteinExistence type="predicted"/>
<gene>
    <name evidence="2" type="ORF">E2R66_25605</name>
</gene>
<reference evidence="2 3" key="1">
    <citation type="journal article" date="2017" name="Int. J. Syst. Evol. Microbiol.">
        <title>Mucilaginibacterpsychrotolerans sp. nov., isolated from peatlands.</title>
        <authorList>
            <person name="Deng Y."/>
            <person name="Shen L."/>
            <person name="Xu B."/>
            <person name="Liu Y."/>
            <person name="Gu Z."/>
            <person name="Liu H."/>
            <person name="Zhou Y."/>
        </authorList>
    </citation>
    <scope>NUCLEOTIDE SEQUENCE [LARGE SCALE GENOMIC DNA]</scope>
    <source>
        <strain evidence="2 3">NH7-4</strain>
    </source>
</reference>
<dbReference type="EMBL" id="SOZE01000044">
    <property type="protein sequence ID" value="TFF33463.1"/>
    <property type="molecule type" value="Genomic_DNA"/>
</dbReference>
<organism evidence="2 3">
    <name type="scientific">Mucilaginibacter psychrotolerans</name>
    <dbReference type="NCBI Taxonomy" id="1524096"/>
    <lineage>
        <taxon>Bacteria</taxon>
        <taxon>Pseudomonadati</taxon>
        <taxon>Bacteroidota</taxon>
        <taxon>Sphingobacteriia</taxon>
        <taxon>Sphingobacteriales</taxon>
        <taxon>Sphingobacteriaceae</taxon>
        <taxon>Mucilaginibacter</taxon>
    </lineage>
</organism>
<protein>
    <recommendedName>
        <fullName evidence="1">Novel STAND NTPase 5 domain-containing protein</fullName>
    </recommendedName>
</protein>
<name>A0A4Y8S3B6_9SPHI</name>
<dbReference type="OrthoDB" id="2677960at2"/>
<sequence length="1359" mass="155038">MEFLFFSGSVIVLGSATRNSGMNGLYLSEPTLVPAHMTKKSKVKKTLQALPVKPVRTTENLTDIADKRTGGAVNISGITYQTLYATYTLLKEFANGDTPTQLRLEGLEDIDLDKGKLTLKGKELIQLKSSINSLDASGFWDMGVLKNFLEVHRENKSFQFRFVYNMAISSGHLDSLVAKRSNDSSSEYWHAKVKGLAICPPELDIAAFLKQITFEKISAELLYSRSIKLLLDQYKVNPGTEAQYLKSTFFHALEWSRDRATVCHLLFKQTLQQVTDAFYKGSVNPAVLNGWLTPVNFDHATTAGSDYFEGKAARPEHVSQQLPARRYTWEKHLATQLEKTDVVVIKSSSGQGKSTLAWQTAINLLDTYTIYQLQHAQQAESTGPVIDFIKSRVQIGESPLIVIDGLDLQLQYWSVIVSGLADQPVKFIVTTREEDWYSYSGDVSRLNIQLSNISLNEEEARNIYQQLKDKGKVHADHRNWQTSWERVKEKGLLIEYTFLLTRGQMIGERLAHQVKKLNEGERNSGAKIEFLRMIGLADVLGLKLQSKKLLAHVQEVSAITGDRGTLLKEMELEYFIRIGAKEVEGLHPVRSAHLVELLHEFVGMEESLLHLLHIVEPGEYGQFANGALAHLEPAQVPVFLQQIAGIMAPKSMAEMVGVIEGLMRREPQLYWEANRNIFDEVFENGGIEIFIYDTLPFMHLRVIAGLQESFGEEFRNPSALQEKLDALTKYDFQKSDVAHFILALRAELGSMTSNGTAGLAKLLKWFGKLDDKNNLQFVITEVDLLNAMTVDGAATAGDLFFYFRKTQPERYDKFVTANKQQILSWLKVITDTVVAEEKDGELYLQYVFDAESVKLNDQSVRRIEQFHQFLPDYQRYRTDLIYLPFPTDDFYKVLRMDAHKAIPPESLFDLFEVQINQSWSNTILKNYEAQSVYDWQHAFVRLRKTALEFIKRCTQFFEFFIESNEQRRKAAVQPLIDLGDQVLKLIRTRQRYPNQSKRSEEVTFKQLYKELDEWVLGLQNFINQFSNIVLNQAQQHLAQINMKKMVLQLENGQRNFHAIPGQGIRYFDLSDVESEEVAWYQRLRATVEYFVAFRDQPIASAKAVIKEWWQKDQQERLLILQEGLRIVGETTPYTLRAPVSITEDEYGKDAVIGVEGFPVLPEEAEQQIFDLLWCLVPLSSLDIVTYDLIFIRDSVATGAIRVQKTYLETLLHLNDTDEYEHSEFGNPIPINLEPATIATLAGVSIPDIAGLNISQDYSKVVIDLWRLQQYRDRLNNASSLEVEWLEELTKDYQKRIAALLVAIKSSSPADHATLNVLTDEVLVQQKPVSTETCITLLNKKVAEVNQSIQEMINKPRKEK</sequence>
<comment type="caution">
    <text evidence="2">The sequence shown here is derived from an EMBL/GenBank/DDBJ whole genome shotgun (WGS) entry which is preliminary data.</text>
</comment>
<evidence type="ECO:0000259" key="1">
    <source>
        <dbReference type="Pfam" id="PF25199"/>
    </source>
</evidence>
<dbReference type="Pfam" id="PF25199">
    <property type="entry name" value="nSTAND_NTPase5"/>
    <property type="match status" value="1"/>
</dbReference>
<dbReference type="InterPro" id="IPR027417">
    <property type="entry name" value="P-loop_NTPase"/>
</dbReference>
<dbReference type="Proteomes" id="UP000297540">
    <property type="component" value="Unassembled WGS sequence"/>
</dbReference>